<dbReference type="EC" id="2.6.1.-" evidence="1"/>
<comment type="similarity">
    <text evidence="1">Belongs to the class-I pyridoxal-phosphate-dependent aminotransferase family.</text>
</comment>
<dbReference type="InterPro" id="IPR015421">
    <property type="entry name" value="PyrdxlP-dep_Trfase_major"/>
</dbReference>
<keyword evidence="1 3" id="KW-0032">Aminotransferase</keyword>
<organism evidence="3 4">
    <name type="scientific">Candidatus Merdibacter merdavium</name>
    <dbReference type="NCBI Taxonomy" id="2838692"/>
    <lineage>
        <taxon>Bacteria</taxon>
        <taxon>Bacillati</taxon>
        <taxon>Bacillota</taxon>
        <taxon>Erysipelotrichia</taxon>
        <taxon>Erysipelotrichales</taxon>
        <taxon>Erysipelotrichaceae</taxon>
        <taxon>Merdibacter</taxon>
    </lineage>
</organism>
<feature type="domain" description="Aminotransferase class I/classII large" evidence="2">
    <location>
        <begin position="47"/>
        <end position="360"/>
    </location>
</feature>
<dbReference type="Pfam" id="PF00155">
    <property type="entry name" value="Aminotran_1_2"/>
    <property type="match status" value="1"/>
</dbReference>
<dbReference type="EMBL" id="DWWM01000037">
    <property type="protein sequence ID" value="HJC36632.1"/>
    <property type="molecule type" value="Genomic_DNA"/>
</dbReference>
<dbReference type="InterPro" id="IPR015424">
    <property type="entry name" value="PyrdxlP-dep_Trfase"/>
</dbReference>
<accession>A0A9D2NQI6</accession>
<dbReference type="PANTHER" id="PTHR43510:SF1">
    <property type="entry name" value="AMINOTRANSFERASE FUNCTION, HYPOTHETICAL (EUROFUNG)"/>
    <property type="match status" value="1"/>
</dbReference>
<evidence type="ECO:0000256" key="1">
    <source>
        <dbReference type="RuleBase" id="RU000481"/>
    </source>
</evidence>
<dbReference type="InterPro" id="IPR015422">
    <property type="entry name" value="PyrdxlP-dep_Trfase_small"/>
</dbReference>
<dbReference type="InterPro" id="IPR004838">
    <property type="entry name" value="NHTrfase_class1_PyrdxlP-BS"/>
</dbReference>
<reference evidence="3" key="2">
    <citation type="submission" date="2021-04" db="EMBL/GenBank/DDBJ databases">
        <authorList>
            <person name="Gilroy R."/>
        </authorList>
    </citation>
    <scope>NUCLEOTIDE SEQUENCE</scope>
    <source>
        <strain evidence="3">CHK187-11901</strain>
    </source>
</reference>
<dbReference type="CDD" id="cd00609">
    <property type="entry name" value="AAT_like"/>
    <property type="match status" value="1"/>
</dbReference>
<dbReference type="PROSITE" id="PS00105">
    <property type="entry name" value="AA_TRANSFER_CLASS_1"/>
    <property type="match status" value="1"/>
</dbReference>
<sequence length="368" mass="40810">MKLETFAVEAWMTDHENCCAYNMADSCCAALSLRELLAYASAQERKALEDIVLDYGPIIGSLTLRRHIASLYAYDDPDSVTLAHGCINANELVLMTLLEPGDHVVTLLPTYQQLYAFPESLGCAVTKIALKEEMGWQADLQAICAAVTPRTRLICLNFPNNPTGTCPDRAFLEQLCAFCAARGIWILCDEVYQGLDPEYECSVSDLYARGVSTSSMSKTMALAGLRIGWIHCQDADLLARINARRDYHVISESALSDALACIAFVHRDAIMARSRVIADTNRKILREWLRDEPLADCVIPRSGTVCFLKVNTDMPSAQLCERLQEETGVFFAPGSCFGVEGHVRLGLGIDNAVMREGLRRFSAWLHRN</sequence>
<gene>
    <name evidence="3" type="ORF">H9702_05820</name>
</gene>
<dbReference type="GO" id="GO:0030170">
    <property type="term" value="F:pyridoxal phosphate binding"/>
    <property type="evidence" value="ECO:0007669"/>
    <property type="project" value="InterPro"/>
</dbReference>
<keyword evidence="1" id="KW-0808">Transferase</keyword>
<comment type="cofactor">
    <cofactor evidence="1">
        <name>pyridoxal 5'-phosphate</name>
        <dbReference type="ChEBI" id="CHEBI:597326"/>
    </cofactor>
</comment>
<evidence type="ECO:0000259" key="2">
    <source>
        <dbReference type="Pfam" id="PF00155"/>
    </source>
</evidence>
<protein>
    <recommendedName>
        <fullName evidence="1">Aminotransferase</fullName>
        <ecNumber evidence="1">2.6.1.-</ecNumber>
    </recommendedName>
</protein>
<dbReference type="Gene3D" id="3.40.640.10">
    <property type="entry name" value="Type I PLP-dependent aspartate aminotransferase-like (Major domain)"/>
    <property type="match status" value="1"/>
</dbReference>
<dbReference type="AlphaFoldDB" id="A0A9D2NQI6"/>
<reference evidence="3" key="1">
    <citation type="journal article" date="2021" name="PeerJ">
        <title>Extensive microbial diversity within the chicken gut microbiome revealed by metagenomics and culture.</title>
        <authorList>
            <person name="Gilroy R."/>
            <person name="Ravi A."/>
            <person name="Getino M."/>
            <person name="Pursley I."/>
            <person name="Horton D.L."/>
            <person name="Alikhan N.F."/>
            <person name="Baker D."/>
            <person name="Gharbi K."/>
            <person name="Hall N."/>
            <person name="Watson M."/>
            <person name="Adriaenssens E.M."/>
            <person name="Foster-Nyarko E."/>
            <person name="Jarju S."/>
            <person name="Secka A."/>
            <person name="Antonio M."/>
            <person name="Oren A."/>
            <person name="Chaudhuri R.R."/>
            <person name="La Ragione R."/>
            <person name="Hildebrand F."/>
            <person name="Pallen M.J."/>
        </authorList>
    </citation>
    <scope>NUCLEOTIDE SEQUENCE</scope>
    <source>
        <strain evidence="3">CHK187-11901</strain>
    </source>
</reference>
<evidence type="ECO:0000313" key="4">
    <source>
        <dbReference type="Proteomes" id="UP000823896"/>
    </source>
</evidence>
<proteinExistence type="inferred from homology"/>
<dbReference type="InterPro" id="IPR004839">
    <property type="entry name" value="Aminotransferase_I/II_large"/>
</dbReference>
<comment type="caution">
    <text evidence="3">The sequence shown here is derived from an EMBL/GenBank/DDBJ whole genome shotgun (WGS) entry which is preliminary data.</text>
</comment>
<dbReference type="Proteomes" id="UP000823896">
    <property type="component" value="Unassembled WGS sequence"/>
</dbReference>
<dbReference type="SUPFAM" id="SSF53383">
    <property type="entry name" value="PLP-dependent transferases"/>
    <property type="match status" value="1"/>
</dbReference>
<evidence type="ECO:0000313" key="3">
    <source>
        <dbReference type="EMBL" id="HJC36632.1"/>
    </source>
</evidence>
<name>A0A9D2NQI6_9FIRM</name>
<dbReference type="Gene3D" id="3.90.1150.10">
    <property type="entry name" value="Aspartate Aminotransferase, domain 1"/>
    <property type="match status" value="1"/>
</dbReference>
<dbReference type="PANTHER" id="PTHR43510">
    <property type="entry name" value="AMINOTRANSFERASE FUNCTION, HYPOTHETICAL (EUROFUNG)"/>
    <property type="match status" value="1"/>
</dbReference>
<dbReference type="GO" id="GO:0008483">
    <property type="term" value="F:transaminase activity"/>
    <property type="evidence" value="ECO:0007669"/>
    <property type="project" value="UniProtKB-KW"/>
</dbReference>